<keyword evidence="1" id="KW-0812">Transmembrane</keyword>
<evidence type="ECO:0000256" key="1">
    <source>
        <dbReference type="SAM" id="Phobius"/>
    </source>
</evidence>
<name>A0A8C9Q856_SPEDA</name>
<keyword evidence="1" id="KW-1133">Transmembrane helix</keyword>
<accession>A0A8C9Q856</accession>
<evidence type="ECO:0000313" key="2">
    <source>
        <dbReference type="Ensembl" id="ENSSDAP00000020724.1"/>
    </source>
</evidence>
<keyword evidence="1" id="KW-0472">Membrane</keyword>
<keyword evidence="3" id="KW-1185">Reference proteome</keyword>
<dbReference type="Proteomes" id="UP000694422">
    <property type="component" value="Unplaced"/>
</dbReference>
<organism evidence="2 3">
    <name type="scientific">Spermophilus dauricus</name>
    <name type="common">Daurian ground squirrel</name>
    <dbReference type="NCBI Taxonomy" id="99837"/>
    <lineage>
        <taxon>Eukaryota</taxon>
        <taxon>Metazoa</taxon>
        <taxon>Chordata</taxon>
        <taxon>Craniata</taxon>
        <taxon>Vertebrata</taxon>
        <taxon>Euteleostomi</taxon>
        <taxon>Mammalia</taxon>
        <taxon>Eutheria</taxon>
        <taxon>Euarchontoglires</taxon>
        <taxon>Glires</taxon>
        <taxon>Rodentia</taxon>
        <taxon>Sciuromorpha</taxon>
        <taxon>Sciuridae</taxon>
        <taxon>Xerinae</taxon>
        <taxon>Marmotini</taxon>
        <taxon>Spermophilus</taxon>
    </lineage>
</organism>
<sequence>MSPSFLLGYPAPSWDKMELANCFPKRLHHLTIPSTIMRVPISSYPYQHLLLSVFLIIAILVGVKSYLIVFWIFTSLIIMMEHLFTCLLVLFTYSLEKCIFRFFTFLKLLYTLQAAA</sequence>
<evidence type="ECO:0000313" key="3">
    <source>
        <dbReference type="Proteomes" id="UP000694422"/>
    </source>
</evidence>
<feature type="transmembrane region" description="Helical" evidence="1">
    <location>
        <begin position="46"/>
        <end position="63"/>
    </location>
</feature>
<reference evidence="2" key="2">
    <citation type="submission" date="2025-09" db="UniProtKB">
        <authorList>
            <consortium name="Ensembl"/>
        </authorList>
    </citation>
    <scope>IDENTIFICATION</scope>
</reference>
<proteinExistence type="predicted"/>
<dbReference type="AlphaFoldDB" id="A0A8C9Q856"/>
<reference evidence="2" key="1">
    <citation type="submission" date="2025-08" db="UniProtKB">
        <authorList>
            <consortium name="Ensembl"/>
        </authorList>
    </citation>
    <scope>IDENTIFICATION</scope>
</reference>
<protein>
    <submittedName>
        <fullName evidence="2">Uncharacterized protein</fullName>
    </submittedName>
</protein>
<dbReference type="Ensembl" id="ENSSDAT00000023685.1">
    <property type="protein sequence ID" value="ENSSDAP00000020724.1"/>
    <property type="gene ID" value="ENSSDAG00000018884.1"/>
</dbReference>